<dbReference type="PANTHER" id="PTHR13479">
    <property type="entry name" value="30S RIBOSOMAL PROTEIN S18"/>
    <property type="match status" value="1"/>
</dbReference>
<keyword evidence="4" id="KW-0699">rRNA-binding</keyword>
<organism evidence="6 7">
    <name type="scientific">candidate division WS6 bacterium OLB20</name>
    <dbReference type="NCBI Taxonomy" id="1617426"/>
    <lineage>
        <taxon>Bacteria</taxon>
        <taxon>Candidatus Dojkabacteria</taxon>
    </lineage>
</organism>
<reference evidence="6 7" key="1">
    <citation type="submission" date="2015-02" db="EMBL/GenBank/DDBJ databases">
        <title>Improved understanding of the partial-nitritation anammox process through 23 genomes representing the majority of the microbial community.</title>
        <authorList>
            <person name="Speth D.R."/>
            <person name="In T Zandt M."/>
            <person name="Guerrero Cruz S."/>
            <person name="Jetten M.S."/>
            <person name="Dutilh B.E."/>
        </authorList>
    </citation>
    <scope>NUCLEOTIDE SEQUENCE [LARGE SCALE GENOMIC DNA]</scope>
    <source>
        <strain evidence="6">OLB20</strain>
    </source>
</reference>
<keyword evidence="3 4" id="KW-0687">Ribonucleoprotein</keyword>
<dbReference type="EMBL" id="JYNZ01000003">
    <property type="protein sequence ID" value="KXK26636.1"/>
    <property type="molecule type" value="Genomic_DNA"/>
</dbReference>
<comment type="similarity">
    <text evidence="1 4 5">Belongs to the bacterial ribosomal protein bS18 family.</text>
</comment>
<sequence length="81" mass="9746">MPKTLKKRKQYKRFRKPSCPFRGRTELIDYKDVYRLKKFVTTRGRILAPERTGVSPRCQRKLAVEIKKARYMALLPYNELI</sequence>
<name>A0A136LYE2_9BACT</name>
<comment type="subunit">
    <text evidence="4">Part of the 30S ribosomal subunit. Forms a tight heterodimer with protein bS6.</text>
</comment>
<dbReference type="GO" id="GO:0022627">
    <property type="term" value="C:cytosolic small ribosomal subunit"/>
    <property type="evidence" value="ECO:0007669"/>
    <property type="project" value="TreeGrafter"/>
</dbReference>
<gene>
    <name evidence="4 6" type="primary">rpsR</name>
    <name evidence="6" type="ORF">TR69_WS6001000643</name>
</gene>
<dbReference type="InterPro" id="IPR001648">
    <property type="entry name" value="Ribosomal_bS18"/>
</dbReference>
<evidence type="ECO:0000313" key="7">
    <source>
        <dbReference type="Proteomes" id="UP000070457"/>
    </source>
</evidence>
<keyword evidence="2 4" id="KW-0689">Ribosomal protein</keyword>
<evidence type="ECO:0000256" key="3">
    <source>
        <dbReference type="ARBA" id="ARBA00023274"/>
    </source>
</evidence>
<proteinExistence type="inferred from homology"/>
<dbReference type="SUPFAM" id="SSF46911">
    <property type="entry name" value="Ribosomal protein S18"/>
    <property type="match status" value="1"/>
</dbReference>
<dbReference type="HAMAP" id="MF_00270">
    <property type="entry name" value="Ribosomal_bS18"/>
    <property type="match status" value="1"/>
</dbReference>
<accession>A0A136LYE2</accession>
<evidence type="ECO:0000256" key="2">
    <source>
        <dbReference type="ARBA" id="ARBA00022980"/>
    </source>
</evidence>
<dbReference type="Pfam" id="PF01084">
    <property type="entry name" value="Ribosomal_S18"/>
    <property type="match status" value="1"/>
</dbReference>
<dbReference type="Proteomes" id="UP000070457">
    <property type="component" value="Unassembled WGS sequence"/>
</dbReference>
<dbReference type="NCBIfam" id="TIGR00165">
    <property type="entry name" value="S18"/>
    <property type="match status" value="1"/>
</dbReference>
<protein>
    <recommendedName>
        <fullName evidence="4">Small ribosomal subunit protein bS18</fullName>
    </recommendedName>
</protein>
<dbReference type="AlphaFoldDB" id="A0A136LYE2"/>
<evidence type="ECO:0000256" key="1">
    <source>
        <dbReference type="ARBA" id="ARBA00005589"/>
    </source>
</evidence>
<evidence type="ECO:0000256" key="4">
    <source>
        <dbReference type="HAMAP-Rule" id="MF_00270"/>
    </source>
</evidence>
<comment type="function">
    <text evidence="4">Binds as a heterodimer with protein bS6 to the central domain of the 16S rRNA, where it helps stabilize the platform of the 30S subunit.</text>
</comment>
<dbReference type="STRING" id="1617426.TR69_WS6001000643"/>
<dbReference type="GO" id="GO:0003735">
    <property type="term" value="F:structural constituent of ribosome"/>
    <property type="evidence" value="ECO:0007669"/>
    <property type="project" value="InterPro"/>
</dbReference>
<keyword evidence="4" id="KW-0694">RNA-binding</keyword>
<dbReference type="InterPro" id="IPR036870">
    <property type="entry name" value="Ribosomal_bS18_sf"/>
</dbReference>
<evidence type="ECO:0000256" key="5">
    <source>
        <dbReference type="RuleBase" id="RU003910"/>
    </source>
</evidence>
<dbReference type="PRINTS" id="PR00974">
    <property type="entry name" value="RIBOSOMALS18"/>
</dbReference>
<dbReference type="PANTHER" id="PTHR13479:SF40">
    <property type="entry name" value="SMALL RIBOSOMAL SUBUNIT PROTEIN BS18M"/>
    <property type="match status" value="1"/>
</dbReference>
<evidence type="ECO:0000313" key="6">
    <source>
        <dbReference type="EMBL" id="KXK26636.1"/>
    </source>
</evidence>
<dbReference type="Gene3D" id="4.10.640.10">
    <property type="entry name" value="Ribosomal protein S18"/>
    <property type="match status" value="1"/>
</dbReference>
<dbReference type="GO" id="GO:0006412">
    <property type="term" value="P:translation"/>
    <property type="evidence" value="ECO:0007669"/>
    <property type="project" value="UniProtKB-UniRule"/>
</dbReference>
<dbReference type="GO" id="GO:0070181">
    <property type="term" value="F:small ribosomal subunit rRNA binding"/>
    <property type="evidence" value="ECO:0007669"/>
    <property type="project" value="TreeGrafter"/>
</dbReference>
<comment type="caution">
    <text evidence="6">The sequence shown here is derived from an EMBL/GenBank/DDBJ whole genome shotgun (WGS) entry which is preliminary data.</text>
</comment>